<dbReference type="EMBL" id="FNOW01000061">
    <property type="protein sequence ID" value="SDY40803.1"/>
    <property type="molecule type" value="Genomic_DNA"/>
</dbReference>
<dbReference type="STRING" id="61595.SAMN05421644_1616"/>
<evidence type="ECO:0000313" key="3">
    <source>
        <dbReference type="Proteomes" id="UP000198672"/>
    </source>
</evidence>
<dbReference type="Pfam" id="PF26340">
    <property type="entry name" value="DNA-SBD_ScoMcrA"/>
    <property type="match status" value="1"/>
</dbReference>
<accession>A0A1H3JLH7</accession>
<evidence type="ECO:0000259" key="1">
    <source>
        <dbReference type="Pfam" id="PF26340"/>
    </source>
</evidence>
<dbReference type="AlphaFoldDB" id="A0A1H3JLH7"/>
<feature type="domain" description="ScoMcrA-like DNA sulfur-binding" evidence="1">
    <location>
        <begin position="2"/>
        <end position="154"/>
    </location>
</feature>
<gene>
    <name evidence="2" type="ORF">SAMN05421644_1616</name>
</gene>
<evidence type="ECO:0000313" key="2">
    <source>
        <dbReference type="EMBL" id="SDY40803.1"/>
    </source>
</evidence>
<organism evidence="2 3">
    <name type="scientific">Allochromatium warmingii</name>
    <name type="common">Chromatium warmingii</name>
    <dbReference type="NCBI Taxonomy" id="61595"/>
    <lineage>
        <taxon>Bacteria</taxon>
        <taxon>Pseudomonadati</taxon>
        <taxon>Pseudomonadota</taxon>
        <taxon>Gammaproteobacteria</taxon>
        <taxon>Chromatiales</taxon>
        <taxon>Chromatiaceae</taxon>
        <taxon>Allochromatium</taxon>
    </lineage>
</organism>
<protein>
    <recommendedName>
        <fullName evidence="1">ScoMcrA-like DNA sulfur-binding domain-containing protein</fullName>
    </recommendedName>
</protein>
<proteinExistence type="predicted"/>
<name>A0A1H3JLH7_ALLWA</name>
<keyword evidence="3" id="KW-1185">Reference proteome</keyword>
<sequence length="777" mass="89588">MNDLIEAFRKIRIYGKEEKPSLHKPLLLLFMLGRCYHDKPRMIPFSVIDLKLKLLFGKFYQEALLAGNTHHPFGRLENDGIFEIENSFDLRRTSVGHFFKKELADKNIHGGFQEWIYRKLISEKDFVLKFAHELLDSYFKKNLHEQILKEVGLPQRHQLICENGDPIFQSNQNNIAENTENSTTNYFIDYLNSLHNISAGGANALAESQATNQYFGELYKPFPLVETIFNILGNDNEQVVILTGHAGDGKSTVAIDVLKRLRGLSPFEPLNKPPNELEIVEHPHQAGRQVAIVKDMSELSSEKRLQWISDAFHQAGSWLIVSNTGPLLNTLRDYTHHVPGDIESRILSRLNASYTADDLKTHTLTEFAKKLVILNMTRLDNVELGANLLSRMLQHSGWQACHECSIEQAACPLRLNRQALLDLGDQAIERVRWIYQRLTVYEQRLTMRQMVAHLAFSLTGGMNCQNASKSVAASSAVGINRGLDGLGQIIFSENFFGYRHGKLFPDSQRLRAVELNQRQSFGAPVAANFDRQLTSNHGIQWAELPATLQPLEKRWRSLARESAGTQWRFALRRLLYFFAKPMPNFDAQAEVYFDSFLQSPRLREFDRWRQTESLDVSNDLESLRWECLHILLELYSGFSFGQFTNNENIYLTLRRSDCEISQSTQLVVAKLNFDDFYIKYDSIKGLPLLCYQNDGPELALTLPLLDFIYWRHNGQLSNELSQIHLAQLDWFRAELLNKFNQKNKQNDIIILRSGIDGQIYQHRYFMKIKDNLLEVKQ</sequence>
<dbReference type="InterPro" id="IPR058813">
    <property type="entry name" value="DNA-SBD_ScoMcrA"/>
</dbReference>
<reference evidence="3" key="1">
    <citation type="submission" date="2016-10" db="EMBL/GenBank/DDBJ databases">
        <authorList>
            <person name="Varghese N."/>
            <person name="Submissions S."/>
        </authorList>
    </citation>
    <scope>NUCLEOTIDE SEQUENCE [LARGE SCALE GENOMIC DNA]</scope>
    <source>
        <strain evidence="3">DSM 173</strain>
    </source>
</reference>
<dbReference type="Proteomes" id="UP000198672">
    <property type="component" value="Unassembled WGS sequence"/>
</dbReference>